<reference evidence="1 2" key="1">
    <citation type="submission" date="2014-08" db="EMBL/GenBank/DDBJ databases">
        <title>Complete genome of a marine bacteria Jeotgalibacillus malaysiensis.</title>
        <authorList>
            <person name="Yaakop A.S."/>
            <person name="Chan K.-G."/>
            <person name="Goh K.M."/>
        </authorList>
    </citation>
    <scope>NUCLEOTIDE SEQUENCE [LARGE SCALE GENOMIC DNA]</scope>
    <source>
        <strain evidence="1 2">D5</strain>
    </source>
</reference>
<evidence type="ECO:0000313" key="2">
    <source>
        <dbReference type="Proteomes" id="UP000031449"/>
    </source>
</evidence>
<dbReference type="KEGG" id="jeo:JMA_00420"/>
<name>A0A0B5AN07_9BACL</name>
<accession>A0A0B5AN07</accession>
<dbReference type="BioCyc" id="JESP1508404:G14D9-9227-MONOMER"/>
<dbReference type="EMBL" id="CP009416">
    <property type="protein sequence ID" value="AJD89359.1"/>
    <property type="molecule type" value="Genomic_DNA"/>
</dbReference>
<dbReference type="HOGENOM" id="CLU_187385_2_1_9"/>
<evidence type="ECO:0008006" key="3">
    <source>
        <dbReference type="Google" id="ProtNLM"/>
    </source>
</evidence>
<organism evidence="1 2">
    <name type="scientific">Jeotgalibacillus malaysiensis</name>
    <dbReference type="NCBI Taxonomy" id="1508404"/>
    <lineage>
        <taxon>Bacteria</taxon>
        <taxon>Bacillati</taxon>
        <taxon>Bacillota</taxon>
        <taxon>Bacilli</taxon>
        <taxon>Bacillales</taxon>
        <taxon>Caryophanaceae</taxon>
        <taxon>Jeotgalibacillus</taxon>
    </lineage>
</organism>
<gene>
    <name evidence="1" type="ORF">JMA_00420</name>
</gene>
<dbReference type="STRING" id="1508404.JMA_00420"/>
<dbReference type="AlphaFoldDB" id="A0A0B5AN07"/>
<dbReference type="Proteomes" id="UP000031449">
    <property type="component" value="Chromosome"/>
</dbReference>
<protein>
    <recommendedName>
        <fullName evidence="3">Inhibitor of sigma-G Gin</fullName>
    </recommendedName>
</protein>
<dbReference type="Pfam" id="PF10764">
    <property type="entry name" value="Gin"/>
    <property type="match status" value="1"/>
</dbReference>
<sequence>MRHCRACGRRYNRAIRLSSKFICVWCEQSLIQLKPEDHGYDRWIHLLKE</sequence>
<proteinExistence type="predicted"/>
<dbReference type="RefSeq" id="WP_162182126.1">
    <property type="nucleotide sequence ID" value="NZ_CP085252.1"/>
</dbReference>
<evidence type="ECO:0000313" key="1">
    <source>
        <dbReference type="EMBL" id="AJD89359.1"/>
    </source>
</evidence>
<dbReference type="InterPro" id="IPR019700">
    <property type="entry name" value="Sigma-G_inhibitor_Gin"/>
</dbReference>
<keyword evidence="2" id="KW-1185">Reference proteome</keyword>